<dbReference type="EMBL" id="QJPH01000248">
    <property type="protein sequence ID" value="PZN81885.1"/>
    <property type="molecule type" value="Genomic_DNA"/>
</dbReference>
<reference evidence="1 2" key="1">
    <citation type="journal article" date="2018" name="Aquat. Microb. Ecol.">
        <title>Gammaproteobacterial methanotrophs dominate.</title>
        <authorList>
            <person name="Rissanen A.J."/>
            <person name="Saarenheimo J."/>
            <person name="Tiirola M."/>
            <person name="Peura S."/>
            <person name="Aalto S.L."/>
            <person name="Karvinen A."/>
            <person name="Nykanen H."/>
        </authorList>
    </citation>
    <scope>NUCLEOTIDE SEQUENCE [LARGE SCALE GENOMIC DNA]</scope>
    <source>
        <strain evidence="1">AMbin10</strain>
    </source>
</reference>
<organism evidence="1 2">
    <name type="scientific">Candidatus Methylumidiphilus alinenensis</name>
    <dbReference type="NCBI Taxonomy" id="2202197"/>
    <lineage>
        <taxon>Bacteria</taxon>
        <taxon>Pseudomonadati</taxon>
        <taxon>Pseudomonadota</taxon>
        <taxon>Gammaproteobacteria</taxon>
        <taxon>Methylococcales</taxon>
        <taxon>Candidatus Methylumidiphilus</taxon>
    </lineage>
</organism>
<proteinExistence type="predicted"/>
<dbReference type="AlphaFoldDB" id="A0A2W4RCV2"/>
<gene>
    <name evidence="1" type="ORF">DM484_07400</name>
</gene>
<sequence>MTTAAKPDQLLFRFRPADSSNGISRATVARLAEQLGFTETQVMHYALRKLASEVLPAYEADDGELTPGQLTAIKQAEPQGRVKSVASSLF</sequence>
<evidence type="ECO:0000313" key="1">
    <source>
        <dbReference type="EMBL" id="PZN81885.1"/>
    </source>
</evidence>
<name>A0A2W4RCV2_9GAMM</name>
<evidence type="ECO:0000313" key="2">
    <source>
        <dbReference type="Proteomes" id="UP000249396"/>
    </source>
</evidence>
<protein>
    <submittedName>
        <fullName evidence="1">Uncharacterized protein</fullName>
    </submittedName>
</protein>
<dbReference type="Proteomes" id="UP000249396">
    <property type="component" value="Unassembled WGS sequence"/>
</dbReference>
<comment type="caution">
    <text evidence="1">The sequence shown here is derived from an EMBL/GenBank/DDBJ whole genome shotgun (WGS) entry which is preliminary data.</text>
</comment>
<accession>A0A2W4RCV2</accession>